<dbReference type="PRINTS" id="PR00407">
    <property type="entry name" value="EUMOPTERIN"/>
</dbReference>
<reference evidence="7 8" key="1">
    <citation type="submission" date="2024-01" db="EMBL/GenBank/DDBJ databases">
        <title>Multi-omics insights into the function and evolution of sodium benzoate biodegradation pathways in Benzoatithermus flavus gen. nov., sp. nov. from hot spring.</title>
        <authorList>
            <person name="Hu C.-J."/>
            <person name="Li W.-J."/>
        </authorList>
    </citation>
    <scope>NUCLEOTIDE SEQUENCE [LARGE SCALE GENOMIC DNA]</scope>
    <source>
        <strain evidence="7 8">SYSU G07066</strain>
    </source>
</reference>
<sequence length="407" mass="44581">MIARRHLLAASAGAGLALASRPFRLLAGEAVPLADGLPAGVAEVARLEALPGKRPLIKLTYRPPNYETPFEYFDSTITPNDAFFVRYHLADIPEVDASAWRLKVGGEAAASPLELALDQLRREFEPVELVAVCQCSGNRRGLSQPHVQGIEWGLGAMGNARWKGARLKDVLARAGLRKDAVEVAFNGADGPPLDKTPDFAKSLPVWKAVQDEVLVAYEMNGEPLPRWNGFPARIVVPGWTATYWVKHVTTIEALRQPFSGYWVKSAYRVPRTLFPTVERFLSQENETTTPITEMVVNAIVTSPRQEARLAAGQPFEIRGLAWDGGYGITRVEVSTDGGRTWGAATLGEDLGRFSFRPWRFGFTPPEGRSTILARASNRVGQTQVEAALFNPAGYQHNVVPRVDITAA</sequence>
<dbReference type="RefSeq" id="WP_418161862.1">
    <property type="nucleotide sequence ID" value="NZ_JBBLZC010000041.1"/>
</dbReference>
<evidence type="ECO:0000256" key="1">
    <source>
        <dbReference type="ARBA" id="ARBA00001924"/>
    </source>
</evidence>
<evidence type="ECO:0000256" key="2">
    <source>
        <dbReference type="ARBA" id="ARBA00022505"/>
    </source>
</evidence>
<dbReference type="InterPro" id="IPR036374">
    <property type="entry name" value="OxRdtase_Mopterin-bd_sf"/>
</dbReference>
<keyword evidence="8" id="KW-1185">Reference proteome</keyword>
<accession>A0ABU8XXS8</accession>
<evidence type="ECO:0000313" key="8">
    <source>
        <dbReference type="Proteomes" id="UP001375743"/>
    </source>
</evidence>
<dbReference type="SUPFAM" id="SSF56524">
    <property type="entry name" value="Oxidoreductase molybdopterin-binding domain"/>
    <property type="match status" value="1"/>
</dbReference>
<evidence type="ECO:0000256" key="3">
    <source>
        <dbReference type="ARBA" id="ARBA00022723"/>
    </source>
</evidence>
<dbReference type="InterPro" id="IPR000572">
    <property type="entry name" value="OxRdtase_Mopterin-bd_dom"/>
</dbReference>
<dbReference type="Proteomes" id="UP001375743">
    <property type="component" value="Unassembled WGS sequence"/>
</dbReference>
<organism evidence="7 8">
    <name type="scientific">Benzoatithermus flavus</name>
    <dbReference type="NCBI Taxonomy" id="3108223"/>
    <lineage>
        <taxon>Bacteria</taxon>
        <taxon>Pseudomonadati</taxon>
        <taxon>Pseudomonadota</taxon>
        <taxon>Alphaproteobacteria</taxon>
        <taxon>Geminicoccales</taxon>
        <taxon>Geminicoccaceae</taxon>
        <taxon>Benzoatithermus</taxon>
    </lineage>
</organism>
<keyword evidence="2" id="KW-0500">Molybdenum</keyword>
<feature type="domain" description="Oxidoreductase molybdopterin-binding" evidence="5">
    <location>
        <begin position="91"/>
        <end position="262"/>
    </location>
</feature>
<comment type="caution">
    <text evidence="7">The sequence shown here is derived from an EMBL/GenBank/DDBJ whole genome shotgun (WGS) entry which is preliminary data.</text>
</comment>
<dbReference type="SUPFAM" id="SSF81296">
    <property type="entry name" value="E set domains"/>
    <property type="match status" value="1"/>
</dbReference>
<proteinExistence type="predicted"/>
<keyword evidence="4" id="KW-0560">Oxidoreductase</keyword>
<protein>
    <submittedName>
        <fullName evidence="7">Molybdopterin-dependent oxidoreductase</fullName>
    </submittedName>
</protein>
<evidence type="ECO:0000313" key="7">
    <source>
        <dbReference type="EMBL" id="MEK0086018.1"/>
    </source>
</evidence>
<evidence type="ECO:0000259" key="6">
    <source>
        <dbReference type="Pfam" id="PF03404"/>
    </source>
</evidence>
<gene>
    <name evidence="7" type="ORF">U1T56_22915</name>
</gene>
<comment type="cofactor">
    <cofactor evidence="1">
        <name>Mo-molybdopterin</name>
        <dbReference type="ChEBI" id="CHEBI:71302"/>
    </cofactor>
</comment>
<dbReference type="PANTHER" id="PTHR19372">
    <property type="entry name" value="SULFITE REDUCTASE"/>
    <property type="match status" value="1"/>
</dbReference>
<keyword evidence="3" id="KW-0479">Metal-binding</keyword>
<dbReference type="InterPro" id="IPR014756">
    <property type="entry name" value="Ig_E-set"/>
</dbReference>
<evidence type="ECO:0000259" key="5">
    <source>
        <dbReference type="Pfam" id="PF00174"/>
    </source>
</evidence>
<dbReference type="PANTHER" id="PTHR19372:SF7">
    <property type="entry name" value="SULFITE OXIDASE, MITOCHONDRIAL"/>
    <property type="match status" value="1"/>
</dbReference>
<dbReference type="Pfam" id="PF00174">
    <property type="entry name" value="Oxidored_molyb"/>
    <property type="match status" value="1"/>
</dbReference>
<feature type="domain" description="Moybdenum cofactor oxidoreductase dimerisation" evidence="6">
    <location>
        <begin position="290"/>
        <end position="405"/>
    </location>
</feature>
<dbReference type="InterPro" id="IPR008335">
    <property type="entry name" value="Mopterin_OxRdtase_euk"/>
</dbReference>
<evidence type="ECO:0000256" key="4">
    <source>
        <dbReference type="ARBA" id="ARBA00023002"/>
    </source>
</evidence>
<dbReference type="PROSITE" id="PS51318">
    <property type="entry name" value="TAT"/>
    <property type="match status" value="1"/>
</dbReference>
<dbReference type="InterPro" id="IPR006311">
    <property type="entry name" value="TAT_signal"/>
</dbReference>
<name>A0ABU8XXS8_9PROT</name>
<dbReference type="Pfam" id="PF03404">
    <property type="entry name" value="Mo-co_dimer"/>
    <property type="match status" value="1"/>
</dbReference>
<dbReference type="Gene3D" id="3.90.420.10">
    <property type="entry name" value="Oxidoreductase, molybdopterin-binding domain"/>
    <property type="match status" value="1"/>
</dbReference>
<dbReference type="EMBL" id="JBBLZC010000041">
    <property type="protein sequence ID" value="MEK0086018.1"/>
    <property type="molecule type" value="Genomic_DNA"/>
</dbReference>
<dbReference type="InterPro" id="IPR005066">
    <property type="entry name" value="MoCF_OxRdtse_dimer"/>
</dbReference>
<dbReference type="Gene3D" id="2.60.40.650">
    <property type="match status" value="1"/>
</dbReference>